<evidence type="ECO:0000313" key="3">
    <source>
        <dbReference type="Proteomes" id="UP000198891"/>
    </source>
</evidence>
<protein>
    <submittedName>
        <fullName evidence="2">Winged helix DNA-binding domain-containing protein</fullName>
    </submittedName>
</protein>
<name>A0A1H3KT82_9MICO</name>
<sequence>MAKSAAGGRAATRELLRQRLETQWIAPPVRPAGQEGGGPGIAEVAHHLLAVQAQDFGQAVWALGLRAPGSTRTDVAAALDSAQVVRSWPMRGTLHFSTPDDLRWMLSLTAAKTVTGVAARHRQLELDDTVFARARRIAQAELRGGGSFSREEFFALLEADGISTTGQRGVHIIWWLAHDGLLCWGPTRGTQQALVLLDDWAPPTRDPHPDRDTSLAEFVLRYVTGHGPATLKDFCWWSKTTVIDAQRGLALVRDRLVETDIDGVSYWMRDPADAPPSPPRRASVVHALPGFDEYLLGYQDRSHALPAEFAARIVPGNNGMFLPMIVSRGTIVGTWRRSVTPKKATVSAEPFTSLSRADQTGFAREVARYGRFLGVPATIADADPAAGTTPTDANVATADPNVTSPPPGGAAGAPA</sequence>
<accession>A0A1H3KT82</accession>
<proteinExistence type="predicted"/>
<dbReference type="Pfam" id="PF06224">
    <property type="entry name" value="AlkZ-like"/>
    <property type="match status" value="1"/>
</dbReference>
<keyword evidence="3" id="KW-1185">Reference proteome</keyword>
<evidence type="ECO:0000256" key="1">
    <source>
        <dbReference type="SAM" id="MobiDB-lite"/>
    </source>
</evidence>
<feature type="compositionally biased region" description="Low complexity" evidence="1">
    <location>
        <begin position="383"/>
        <end position="393"/>
    </location>
</feature>
<dbReference type="STRING" id="381665.SAMN05216554_0689"/>
<organism evidence="2 3">
    <name type="scientific">Herbiconiux ginsengi</name>
    <dbReference type="NCBI Taxonomy" id="381665"/>
    <lineage>
        <taxon>Bacteria</taxon>
        <taxon>Bacillati</taxon>
        <taxon>Actinomycetota</taxon>
        <taxon>Actinomycetes</taxon>
        <taxon>Micrococcales</taxon>
        <taxon>Microbacteriaceae</taxon>
        <taxon>Herbiconiux</taxon>
    </lineage>
</organism>
<evidence type="ECO:0000313" key="2">
    <source>
        <dbReference type="EMBL" id="SDY55393.1"/>
    </source>
</evidence>
<feature type="region of interest" description="Disordered" evidence="1">
    <location>
        <begin position="383"/>
        <end position="415"/>
    </location>
</feature>
<dbReference type="InterPro" id="IPR009351">
    <property type="entry name" value="AlkZ-like"/>
</dbReference>
<dbReference type="GO" id="GO:0003677">
    <property type="term" value="F:DNA binding"/>
    <property type="evidence" value="ECO:0007669"/>
    <property type="project" value="UniProtKB-KW"/>
</dbReference>
<dbReference type="PANTHER" id="PTHR38479">
    <property type="entry name" value="LMO0824 PROTEIN"/>
    <property type="match status" value="1"/>
</dbReference>
<reference evidence="2 3" key="1">
    <citation type="submission" date="2016-10" db="EMBL/GenBank/DDBJ databases">
        <authorList>
            <person name="de Groot N.N."/>
        </authorList>
    </citation>
    <scope>NUCLEOTIDE SEQUENCE [LARGE SCALE GENOMIC DNA]</scope>
    <source>
        <strain evidence="2 3">CGMCC 4.3491</strain>
    </source>
</reference>
<dbReference type="RefSeq" id="WP_175494104.1">
    <property type="nucleotide sequence ID" value="NZ_FNPZ01000001.1"/>
</dbReference>
<dbReference type="AlphaFoldDB" id="A0A1H3KT82"/>
<gene>
    <name evidence="2" type="ORF">SAMN05216554_0689</name>
</gene>
<dbReference type="PANTHER" id="PTHR38479:SF2">
    <property type="entry name" value="WINGED HELIX DNA-BINDING DOMAIN-CONTAINING PROTEIN"/>
    <property type="match status" value="1"/>
</dbReference>
<dbReference type="Proteomes" id="UP000198891">
    <property type="component" value="Unassembled WGS sequence"/>
</dbReference>
<dbReference type="EMBL" id="FNPZ01000001">
    <property type="protein sequence ID" value="SDY55393.1"/>
    <property type="molecule type" value="Genomic_DNA"/>
</dbReference>
<keyword evidence="2" id="KW-0238">DNA-binding</keyword>